<protein>
    <submittedName>
        <fullName evidence="2">Uncharacterized protein</fullName>
    </submittedName>
</protein>
<name>A0ABU8C6F9_9GAMM</name>
<evidence type="ECO:0000313" key="3">
    <source>
        <dbReference type="Proteomes" id="UP001375382"/>
    </source>
</evidence>
<sequence>MKQVTLVLVLAASFSVAAEDFSFAPNAASNLAKNSAMTQIVTPEFEYEVHADGTTYVQDSNYEEMSQSGQCNEWNSYIRSAGNGNFVNVTNECRWAVFSVTSSRGYSGIWHHKAEPFQPFGWPPYDDRKATVTKSTLTTLACNTTPPGTGY</sequence>
<dbReference type="EMBL" id="JALAAR010000005">
    <property type="protein sequence ID" value="MEH8017183.1"/>
    <property type="molecule type" value="Genomic_DNA"/>
</dbReference>
<dbReference type="Proteomes" id="UP001375382">
    <property type="component" value="Unassembled WGS sequence"/>
</dbReference>
<comment type="caution">
    <text evidence="2">The sequence shown here is derived from an EMBL/GenBank/DDBJ whole genome shotgun (WGS) entry which is preliminary data.</text>
</comment>
<keyword evidence="1" id="KW-0732">Signal</keyword>
<evidence type="ECO:0000313" key="2">
    <source>
        <dbReference type="EMBL" id="MEH8017183.1"/>
    </source>
</evidence>
<keyword evidence="3" id="KW-1185">Reference proteome</keyword>
<reference evidence="2 3" key="1">
    <citation type="journal article" date="2023" name="Ecotoxicol. Environ. Saf.">
        <title>Mercury remediation potential of mercury-resistant strain Rheinheimera metallidurans sp. nov. isolated from a municipal waste dumping site.</title>
        <authorList>
            <person name="Yadav V."/>
            <person name="Manjhi A."/>
            <person name="Vadakedath N."/>
        </authorList>
    </citation>
    <scope>NUCLEOTIDE SEQUENCE [LARGE SCALE GENOMIC DNA]</scope>
    <source>
        <strain evidence="2 3">E-49</strain>
    </source>
</reference>
<organism evidence="2 3">
    <name type="scientific">Rheinheimera muenzenbergensis</name>
    <dbReference type="NCBI Taxonomy" id="1193628"/>
    <lineage>
        <taxon>Bacteria</taxon>
        <taxon>Pseudomonadati</taxon>
        <taxon>Pseudomonadota</taxon>
        <taxon>Gammaproteobacteria</taxon>
        <taxon>Chromatiales</taxon>
        <taxon>Chromatiaceae</taxon>
        <taxon>Rheinheimera</taxon>
    </lineage>
</organism>
<accession>A0ABU8C6F9</accession>
<evidence type="ECO:0000256" key="1">
    <source>
        <dbReference type="SAM" id="SignalP"/>
    </source>
</evidence>
<feature type="signal peptide" evidence="1">
    <location>
        <begin position="1"/>
        <end position="18"/>
    </location>
</feature>
<dbReference type="RefSeq" id="WP_335735590.1">
    <property type="nucleotide sequence ID" value="NZ_JALAAR010000005.1"/>
</dbReference>
<feature type="chain" id="PRO_5045687659" evidence="1">
    <location>
        <begin position="19"/>
        <end position="151"/>
    </location>
</feature>
<proteinExistence type="predicted"/>
<gene>
    <name evidence="2" type="ORF">MN202_08065</name>
</gene>